<dbReference type="GO" id="GO:0034194">
    <property type="term" value="P:D-galactonate catabolic process"/>
    <property type="evidence" value="ECO:0007669"/>
    <property type="project" value="InterPro"/>
</dbReference>
<dbReference type="GO" id="GO:0008671">
    <property type="term" value="F:2-dehydro-3-deoxygalactonokinase activity"/>
    <property type="evidence" value="ECO:0007669"/>
    <property type="project" value="InterPro"/>
</dbReference>
<dbReference type="KEGG" id="daa:AKL17_0226"/>
<keyword evidence="2" id="KW-1185">Reference proteome</keyword>
<dbReference type="Pfam" id="PF05035">
    <property type="entry name" value="DGOK"/>
    <property type="match status" value="1"/>
</dbReference>
<dbReference type="InterPro" id="IPR042258">
    <property type="entry name" value="DGOK_N"/>
</dbReference>
<gene>
    <name evidence="1" type="ORF">AKL17_0226</name>
</gene>
<dbReference type="Proteomes" id="UP000076128">
    <property type="component" value="Chromosome"/>
</dbReference>
<keyword evidence="1" id="KW-0418">Kinase</keyword>
<reference evidence="1 2" key="1">
    <citation type="submission" date="2015-09" db="EMBL/GenBank/DDBJ databases">
        <title>Complete genome sequence of Defluviimonas alba cai42t isolated from an oilfield in Xinjiang.</title>
        <authorList>
            <person name="Geng S."/>
            <person name="Pan X."/>
            <person name="Wu X."/>
        </authorList>
    </citation>
    <scope>NUCLEOTIDE SEQUENCE [LARGE SCALE GENOMIC DNA]</scope>
    <source>
        <strain evidence="2">cai42</strain>
    </source>
</reference>
<keyword evidence="1" id="KW-0808">Transferase</keyword>
<dbReference type="EMBL" id="CP012661">
    <property type="protein sequence ID" value="AMY67488.1"/>
    <property type="molecule type" value="Genomic_DNA"/>
</dbReference>
<name>A0A159Z0P8_9RHOB</name>
<organism evidence="1 2">
    <name type="scientific">Frigidibacter mobilis</name>
    <dbReference type="NCBI Taxonomy" id="1335048"/>
    <lineage>
        <taxon>Bacteria</taxon>
        <taxon>Pseudomonadati</taxon>
        <taxon>Pseudomonadota</taxon>
        <taxon>Alphaproteobacteria</taxon>
        <taxon>Rhodobacterales</taxon>
        <taxon>Paracoccaceae</taxon>
        <taxon>Frigidibacter</taxon>
    </lineage>
</organism>
<dbReference type="STRING" id="1335048.AKL17_0226"/>
<dbReference type="Gene3D" id="3.30.420.300">
    <property type="entry name" value="2-keto-3-deoxy-galactonokinase, substrate binding domain"/>
    <property type="match status" value="1"/>
</dbReference>
<dbReference type="AlphaFoldDB" id="A0A159Z0P8"/>
<proteinExistence type="predicted"/>
<dbReference type="InterPro" id="IPR007729">
    <property type="entry name" value="DGOK"/>
</dbReference>
<accession>A0A159Z0P8</accession>
<sequence>MTDAVTPDWIAVDWGTSQLRVWAMAGGRVLAAAASEDGMGRLAPAAFEPALLRLIEPWLAGAGRCR</sequence>
<evidence type="ECO:0000313" key="1">
    <source>
        <dbReference type="EMBL" id="AMY67488.1"/>
    </source>
</evidence>
<protein>
    <submittedName>
        <fullName evidence="1">2-dehydro-3-deoxygalactonokinase, putative</fullName>
    </submittedName>
</protein>
<evidence type="ECO:0000313" key="2">
    <source>
        <dbReference type="Proteomes" id="UP000076128"/>
    </source>
</evidence>